<dbReference type="EMBL" id="SGXC01000001">
    <property type="protein sequence ID" value="RZS84637.1"/>
    <property type="molecule type" value="Genomic_DNA"/>
</dbReference>
<evidence type="ECO:0000256" key="1">
    <source>
        <dbReference type="ARBA" id="ARBA00004141"/>
    </source>
</evidence>
<dbReference type="AlphaFoldDB" id="A0A4V2F3M6"/>
<evidence type="ECO:0000256" key="2">
    <source>
        <dbReference type="ARBA" id="ARBA00005887"/>
    </source>
</evidence>
<feature type="transmembrane region" description="Helical" evidence="8">
    <location>
        <begin position="267"/>
        <end position="287"/>
    </location>
</feature>
<feature type="chain" id="PRO_5020322024" description="Ammonium transporter" evidence="9">
    <location>
        <begin position="30"/>
        <end position="445"/>
    </location>
</feature>
<reference evidence="11 12" key="1">
    <citation type="submission" date="2019-02" db="EMBL/GenBank/DDBJ databases">
        <title>Genomic Encyclopedia of Type Strains, Phase IV (KMG-IV): sequencing the most valuable type-strain genomes for metagenomic binning, comparative biology and taxonomic classification.</title>
        <authorList>
            <person name="Goeker M."/>
        </authorList>
    </citation>
    <scope>NUCLEOTIDE SEQUENCE [LARGE SCALE GENOMIC DNA]</scope>
    <source>
        <strain evidence="11 12">K24</strain>
    </source>
</reference>
<evidence type="ECO:0000313" key="12">
    <source>
        <dbReference type="Proteomes" id="UP000292445"/>
    </source>
</evidence>
<dbReference type="InterPro" id="IPR001905">
    <property type="entry name" value="Ammonium_transpt"/>
</dbReference>
<dbReference type="SUPFAM" id="SSF111352">
    <property type="entry name" value="Ammonium transporter"/>
    <property type="match status" value="1"/>
</dbReference>
<feature type="domain" description="Ammonium transporter AmtB-like" evidence="10">
    <location>
        <begin position="42"/>
        <end position="443"/>
    </location>
</feature>
<keyword evidence="4 8" id="KW-0812">Transmembrane</keyword>
<comment type="similarity">
    <text evidence="2 8">Belongs to the ammonia transporter channel (TC 1.A.11.2) family.</text>
</comment>
<accession>A0A4V2F3M6</accession>
<evidence type="ECO:0000256" key="9">
    <source>
        <dbReference type="SAM" id="SignalP"/>
    </source>
</evidence>
<proteinExistence type="inferred from homology"/>
<dbReference type="GO" id="GO:0005886">
    <property type="term" value="C:plasma membrane"/>
    <property type="evidence" value="ECO:0007669"/>
    <property type="project" value="UniProtKB-SubCell"/>
</dbReference>
<evidence type="ECO:0000313" key="11">
    <source>
        <dbReference type="EMBL" id="RZS84637.1"/>
    </source>
</evidence>
<keyword evidence="5 8" id="KW-1133">Transmembrane helix</keyword>
<evidence type="ECO:0000256" key="3">
    <source>
        <dbReference type="ARBA" id="ARBA00022448"/>
    </source>
</evidence>
<gene>
    <name evidence="11" type="ORF">EV675_0654</name>
</gene>
<dbReference type="Gene3D" id="1.10.3430.10">
    <property type="entry name" value="Ammonium transporter AmtB like domains"/>
    <property type="match status" value="1"/>
</dbReference>
<feature type="transmembrane region" description="Helical" evidence="8">
    <location>
        <begin position="322"/>
        <end position="342"/>
    </location>
</feature>
<evidence type="ECO:0000256" key="4">
    <source>
        <dbReference type="ARBA" id="ARBA00022692"/>
    </source>
</evidence>
<keyword evidence="9" id="KW-0732">Signal</keyword>
<feature type="transmembrane region" description="Helical" evidence="8">
    <location>
        <begin position="235"/>
        <end position="255"/>
    </location>
</feature>
<name>A0A4V2F3M6_9BURK</name>
<evidence type="ECO:0000256" key="7">
    <source>
        <dbReference type="ARBA" id="ARBA00023177"/>
    </source>
</evidence>
<feature type="transmembrane region" description="Helical" evidence="8">
    <location>
        <begin position="354"/>
        <end position="372"/>
    </location>
</feature>
<dbReference type="PANTHER" id="PTHR43029:SF10">
    <property type="entry name" value="AMMONIUM TRANSPORTER MEP2"/>
    <property type="match status" value="1"/>
</dbReference>
<dbReference type="InterPro" id="IPR024041">
    <property type="entry name" value="NH4_transpt_AmtB-like_dom"/>
</dbReference>
<feature type="transmembrane region" description="Helical" evidence="8">
    <location>
        <begin position="299"/>
        <end position="316"/>
    </location>
</feature>
<evidence type="ECO:0000259" key="10">
    <source>
        <dbReference type="Pfam" id="PF00909"/>
    </source>
</evidence>
<dbReference type="NCBIfam" id="TIGR00836">
    <property type="entry name" value="amt"/>
    <property type="match status" value="1"/>
</dbReference>
<dbReference type="InterPro" id="IPR002229">
    <property type="entry name" value="RhesusRHD"/>
</dbReference>
<keyword evidence="12" id="KW-1185">Reference proteome</keyword>
<feature type="transmembrane region" description="Helical" evidence="8">
    <location>
        <begin position="392"/>
        <end position="413"/>
    </location>
</feature>
<dbReference type="Pfam" id="PF00909">
    <property type="entry name" value="Ammonium_transp"/>
    <property type="match status" value="1"/>
</dbReference>
<sequence length="445" mass="46247">MKTMHASSMKALGAGLALALALFAAPALAEDAAPTLVGADLAWLSTSTILVLLMVVPGLALFYGGLVRSKNMLSVLMQVLVTFSLIVVLWFIYGYSLAFTEGNAFFGGLDRLFLKGLFDAETGTFPLSGTVPELSFAAFQATFAGITCALIVGAFAERARFSAILLFMVLWFTFAYIPIAHMVWFGGEVKGFLFERGALDFAGGTVVHINAGVAGLIGAYVIGKRIGFGKEALSPHNLPMTMIGASLLWVGWFGFNAGSALAANNVASLAFMNTLIATAAAVLAWVFTEWAVRGHPSMLGGASGAVAGLVGVTPAAGVVGPVGALVIGLAAGVICVWGVTGLKRMLKVDDSLDVFGVHGVGGIVGALLTGIFNAKVLGGPGVDGMTILGQLWIQLEAVVITIVWTTIVALIAYKIADALLGLRVTEEEEREGLDITTHGESAYHS</sequence>
<keyword evidence="6 8" id="KW-0472">Membrane</keyword>
<organism evidence="11 12">
    <name type="scientific">Pigmentiphaga kullae</name>
    <dbReference type="NCBI Taxonomy" id="151784"/>
    <lineage>
        <taxon>Bacteria</taxon>
        <taxon>Pseudomonadati</taxon>
        <taxon>Pseudomonadota</taxon>
        <taxon>Betaproteobacteria</taxon>
        <taxon>Burkholderiales</taxon>
        <taxon>Alcaligenaceae</taxon>
        <taxon>Pigmentiphaga</taxon>
    </lineage>
</organism>
<evidence type="ECO:0000256" key="6">
    <source>
        <dbReference type="ARBA" id="ARBA00023136"/>
    </source>
</evidence>
<dbReference type="PANTHER" id="PTHR43029">
    <property type="entry name" value="AMMONIUM TRANSPORTER MEP2"/>
    <property type="match status" value="1"/>
</dbReference>
<comment type="subcellular location">
    <subcellularLocation>
        <location evidence="8">Cell membrane</location>
        <topology evidence="8">Multi-pass membrane protein</topology>
    </subcellularLocation>
    <subcellularLocation>
        <location evidence="1">Membrane</location>
        <topology evidence="1">Multi-pass membrane protein</topology>
    </subcellularLocation>
</comment>
<dbReference type="Proteomes" id="UP000292445">
    <property type="component" value="Unassembled WGS sequence"/>
</dbReference>
<feature type="signal peptide" evidence="9">
    <location>
        <begin position="1"/>
        <end position="29"/>
    </location>
</feature>
<dbReference type="InterPro" id="IPR029020">
    <property type="entry name" value="Ammonium/urea_transptr"/>
</dbReference>
<evidence type="ECO:0000256" key="8">
    <source>
        <dbReference type="RuleBase" id="RU362002"/>
    </source>
</evidence>
<feature type="transmembrane region" description="Helical" evidence="8">
    <location>
        <begin position="73"/>
        <end position="93"/>
    </location>
</feature>
<evidence type="ECO:0000256" key="5">
    <source>
        <dbReference type="ARBA" id="ARBA00022989"/>
    </source>
</evidence>
<dbReference type="InterPro" id="IPR018047">
    <property type="entry name" value="Ammonium_transpt_CS"/>
</dbReference>
<feature type="transmembrane region" description="Helical" evidence="8">
    <location>
        <begin position="134"/>
        <end position="156"/>
    </location>
</feature>
<keyword evidence="7 8" id="KW-0924">Ammonia transport</keyword>
<keyword evidence="3 8" id="KW-0813">Transport</keyword>
<dbReference type="PRINTS" id="PR00342">
    <property type="entry name" value="RHESUSRHD"/>
</dbReference>
<feature type="transmembrane region" description="Helical" evidence="8">
    <location>
        <begin position="45"/>
        <end position="66"/>
    </location>
</feature>
<comment type="caution">
    <text evidence="11">The sequence shown here is derived from an EMBL/GenBank/DDBJ whole genome shotgun (WGS) entry which is preliminary data.</text>
</comment>
<protein>
    <recommendedName>
        <fullName evidence="8">Ammonium transporter</fullName>
    </recommendedName>
</protein>
<feature type="transmembrane region" description="Helical" evidence="8">
    <location>
        <begin position="163"/>
        <end position="185"/>
    </location>
</feature>
<feature type="transmembrane region" description="Helical" evidence="8">
    <location>
        <begin position="205"/>
        <end position="223"/>
    </location>
</feature>
<dbReference type="PROSITE" id="PS01219">
    <property type="entry name" value="AMMONIUM_TRANSP"/>
    <property type="match status" value="1"/>
</dbReference>
<dbReference type="GO" id="GO:0008519">
    <property type="term" value="F:ammonium channel activity"/>
    <property type="evidence" value="ECO:0007669"/>
    <property type="project" value="InterPro"/>
</dbReference>